<dbReference type="EMBL" id="CAEZYU010000072">
    <property type="protein sequence ID" value="CAB4748577.1"/>
    <property type="molecule type" value="Genomic_DNA"/>
</dbReference>
<reference evidence="2" key="1">
    <citation type="submission" date="2020-05" db="EMBL/GenBank/DDBJ databases">
        <authorList>
            <person name="Chiriac C."/>
            <person name="Salcher M."/>
            <person name="Ghai R."/>
            <person name="Kavagutti S V."/>
        </authorList>
    </citation>
    <scope>NUCLEOTIDE SEQUENCE</scope>
</reference>
<name>A0A6J6AXL2_9ZZZZ</name>
<dbReference type="PANTHER" id="PTHR13696:SF52">
    <property type="entry name" value="PARA FAMILY PROTEIN CT_582"/>
    <property type="match status" value="1"/>
</dbReference>
<dbReference type="SUPFAM" id="SSF52540">
    <property type="entry name" value="P-loop containing nucleoside triphosphate hydrolases"/>
    <property type="match status" value="1"/>
</dbReference>
<dbReference type="InterPro" id="IPR027417">
    <property type="entry name" value="P-loop_NTPase"/>
</dbReference>
<dbReference type="EMBL" id="CAEZSF010000016">
    <property type="protein sequence ID" value="CAB4530823.1"/>
    <property type="molecule type" value="Genomic_DNA"/>
</dbReference>
<sequence length="252" mass="27501">MRVVAVAGAKGGVGKTAAAVNLAILSARSGHRTLLWDLDPQGAATHCYRAQAKVKGGATRLLGGKRDLSAFIRATEYQRLDLLPADPSFRVVDTVLSTRRWPDRVLRKLLRPLDREYDVVILDCAPGLGVVTESVIAASDIILAPIIPAPLAVRSLDQLEEFTHAHRPGLPFLAFLSMLDERKVLHRQLVAQVRGDRRFALAAVPSSSSVERMGLEQIPAVLASPNNLAAVAYRRLWAEVEERIDLEPQMPG</sequence>
<evidence type="ECO:0000259" key="1">
    <source>
        <dbReference type="Pfam" id="PF13614"/>
    </source>
</evidence>
<organism evidence="2">
    <name type="scientific">freshwater metagenome</name>
    <dbReference type="NCBI Taxonomy" id="449393"/>
    <lineage>
        <taxon>unclassified sequences</taxon>
        <taxon>metagenomes</taxon>
        <taxon>ecological metagenomes</taxon>
    </lineage>
</organism>
<dbReference type="InterPro" id="IPR050678">
    <property type="entry name" value="DNA_Partitioning_ATPase"/>
</dbReference>
<dbReference type="PANTHER" id="PTHR13696">
    <property type="entry name" value="P-LOOP CONTAINING NUCLEOSIDE TRIPHOSPHATE HYDROLASE"/>
    <property type="match status" value="1"/>
</dbReference>
<accession>A0A6J6AXL2</accession>
<feature type="domain" description="AAA" evidence="1">
    <location>
        <begin position="1"/>
        <end position="162"/>
    </location>
</feature>
<evidence type="ECO:0000313" key="3">
    <source>
        <dbReference type="EMBL" id="CAB4748577.1"/>
    </source>
</evidence>
<gene>
    <name evidence="2" type="ORF">UFOPK1358_00319</name>
    <name evidence="3" type="ORF">UFOPK2766_01509</name>
</gene>
<dbReference type="AlphaFoldDB" id="A0A6J6AXL2"/>
<dbReference type="Gene3D" id="3.40.50.300">
    <property type="entry name" value="P-loop containing nucleotide triphosphate hydrolases"/>
    <property type="match status" value="1"/>
</dbReference>
<dbReference type="Pfam" id="PF13614">
    <property type="entry name" value="AAA_31"/>
    <property type="match status" value="1"/>
</dbReference>
<protein>
    <submittedName>
        <fullName evidence="2">Unannotated protein</fullName>
    </submittedName>
</protein>
<evidence type="ECO:0000313" key="2">
    <source>
        <dbReference type="EMBL" id="CAB4530823.1"/>
    </source>
</evidence>
<dbReference type="InterPro" id="IPR025669">
    <property type="entry name" value="AAA_dom"/>
</dbReference>
<dbReference type="CDD" id="cd02042">
    <property type="entry name" value="ParAB_family"/>
    <property type="match status" value="1"/>
</dbReference>
<proteinExistence type="predicted"/>